<evidence type="ECO:0000313" key="3">
    <source>
        <dbReference type="EMBL" id="KAK0993282.1"/>
    </source>
</evidence>
<evidence type="ECO:0000313" key="6">
    <source>
        <dbReference type="Proteomes" id="UP001175353"/>
    </source>
</evidence>
<evidence type="ECO:0000256" key="1">
    <source>
        <dbReference type="SAM" id="MobiDB-lite"/>
    </source>
</evidence>
<gene>
    <name evidence="4" type="ORF">B0A54_10501</name>
    <name evidence="2" type="ORF">LTR82_009613</name>
    <name evidence="3" type="ORF">LTR91_008073</name>
</gene>
<comment type="caution">
    <text evidence="4">The sequence shown here is derived from an EMBL/GenBank/DDBJ whole genome shotgun (WGS) entry which is preliminary data.</text>
</comment>
<dbReference type="EMBL" id="JASUXU010000030">
    <property type="protein sequence ID" value="KAK0319546.1"/>
    <property type="molecule type" value="Genomic_DNA"/>
</dbReference>
<reference evidence="2" key="2">
    <citation type="submission" date="2021-12" db="EMBL/GenBank/DDBJ databases">
        <title>Black yeast isolated from Biological Soil Crust.</title>
        <authorList>
            <person name="Kurbessoian T."/>
        </authorList>
    </citation>
    <scope>NUCLEOTIDE SEQUENCE</scope>
    <source>
        <strain evidence="2">CCFEE 5208</strain>
    </source>
</reference>
<dbReference type="AlphaFoldDB" id="A0A4V5N713"/>
<keyword evidence="6" id="KW-1185">Reference proteome</keyword>
<dbReference type="EMBL" id="NAJP01000048">
    <property type="protein sequence ID" value="TKA37899.1"/>
    <property type="molecule type" value="Genomic_DNA"/>
</dbReference>
<feature type="compositionally biased region" description="Basic and acidic residues" evidence="1">
    <location>
        <begin position="1"/>
        <end position="26"/>
    </location>
</feature>
<feature type="compositionally biased region" description="Basic and acidic residues" evidence="1">
    <location>
        <begin position="149"/>
        <end position="162"/>
    </location>
</feature>
<feature type="region of interest" description="Disordered" evidence="1">
    <location>
        <begin position="127"/>
        <end position="168"/>
    </location>
</feature>
<name>A0A4V5N713_9PEZI</name>
<evidence type="ECO:0000313" key="4">
    <source>
        <dbReference type="EMBL" id="TKA37899.1"/>
    </source>
</evidence>
<sequence>MSSDLSDKTADGDTENFSHDLVEPKFESTATEGPGWIASQTRPSTEELDKGRVQAYKQSNKIIDSPVDTGRPLNQDGLDPAMVMPMRRLYRTINERLLAPTDATSDLIWADLKALIQAVDPNHPALKGEKAVAAADEQTVGDGEPEGTEQPKDAEEAPELAKEAANSA</sequence>
<evidence type="ECO:0000313" key="2">
    <source>
        <dbReference type="EMBL" id="KAK0319546.1"/>
    </source>
</evidence>
<dbReference type="Proteomes" id="UP001175353">
    <property type="component" value="Unassembled WGS sequence"/>
</dbReference>
<accession>A0A4V5N713</accession>
<reference evidence="3" key="3">
    <citation type="submission" date="2023-06" db="EMBL/GenBank/DDBJ databases">
        <title>Black Yeasts Isolated from many extreme environments.</title>
        <authorList>
            <person name="Coleine C."/>
            <person name="Stajich J.E."/>
            <person name="Selbmann L."/>
        </authorList>
    </citation>
    <scope>NUCLEOTIDE SEQUENCE</scope>
    <source>
        <strain evidence="3">CCFEE 5200</strain>
    </source>
</reference>
<organism evidence="4 5">
    <name type="scientific">Friedmanniomyces endolithicus</name>
    <dbReference type="NCBI Taxonomy" id="329885"/>
    <lineage>
        <taxon>Eukaryota</taxon>
        <taxon>Fungi</taxon>
        <taxon>Dikarya</taxon>
        <taxon>Ascomycota</taxon>
        <taxon>Pezizomycotina</taxon>
        <taxon>Dothideomycetes</taxon>
        <taxon>Dothideomycetidae</taxon>
        <taxon>Mycosphaerellales</taxon>
        <taxon>Teratosphaeriaceae</taxon>
        <taxon>Friedmanniomyces</taxon>
    </lineage>
</organism>
<protein>
    <submittedName>
        <fullName evidence="4">Uncharacterized protein</fullName>
    </submittedName>
</protein>
<reference evidence="4 5" key="1">
    <citation type="submission" date="2017-03" db="EMBL/GenBank/DDBJ databases">
        <title>Genomes of endolithic fungi from Antarctica.</title>
        <authorList>
            <person name="Coleine C."/>
            <person name="Masonjones S."/>
            <person name="Stajich J.E."/>
        </authorList>
    </citation>
    <scope>NUCLEOTIDE SEQUENCE [LARGE SCALE GENOMIC DNA]</scope>
    <source>
        <strain evidence="4 5">CCFEE 5311</strain>
    </source>
</reference>
<feature type="region of interest" description="Disordered" evidence="1">
    <location>
        <begin position="1"/>
        <end position="79"/>
    </location>
</feature>
<dbReference type="Proteomes" id="UP001168146">
    <property type="component" value="Unassembled WGS sequence"/>
</dbReference>
<dbReference type="Proteomes" id="UP000310066">
    <property type="component" value="Unassembled WGS sequence"/>
</dbReference>
<dbReference type="OrthoDB" id="3863903at2759"/>
<evidence type="ECO:0000313" key="5">
    <source>
        <dbReference type="Proteomes" id="UP000310066"/>
    </source>
</evidence>
<proteinExistence type="predicted"/>
<dbReference type="EMBL" id="JAUJLE010000060">
    <property type="protein sequence ID" value="KAK0993282.1"/>
    <property type="molecule type" value="Genomic_DNA"/>
</dbReference>